<evidence type="ECO:0000256" key="6">
    <source>
        <dbReference type="ARBA" id="ARBA00022692"/>
    </source>
</evidence>
<keyword evidence="8" id="KW-0418">Kinase</keyword>
<dbReference type="InterPro" id="IPR029095">
    <property type="entry name" value="NarX-like_N"/>
</dbReference>
<feature type="domain" description="Response regulatory" evidence="16">
    <location>
        <begin position="984"/>
        <end position="1097"/>
    </location>
</feature>
<keyword evidence="11" id="KW-0902">Two-component regulatory system</keyword>
<dbReference type="SUPFAM" id="SSF52172">
    <property type="entry name" value="CheY-like"/>
    <property type="match status" value="1"/>
</dbReference>
<dbReference type="NCBIfam" id="TIGR00229">
    <property type="entry name" value="sensory_box"/>
    <property type="match status" value="4"/>
</dbReference>
<dbReference type="PANTHER" id="PTHR43065">
    <property type="entry name" value="SENSOR HISTIDINE KINASE"/>
    <property type="match status" value="1"/>
</dbReference>
<dbReference type="PROSITE" id="PS50109">
    <property type="entry name" value="HIS_KIN"/>
    <property type="match status" value="1"/>
</dbReference>
<dbReference type="InterPro" id="IPR003594">
    <property type="entry name" value="HATPase_dom"/>
</dbReference>
<dbReference type="Proteomes" id="UP000740754">
    <property type="component" value="Unassembled WGS sequence"/>
</dbReference>
<dbReference type="SMART" id="SM00448">
    <property type="entry name" value="REC"/>
    <property type="match status" value="1"/>
</dbReference>
<feature type="domain" description="PAS" evidence="17">
    <location>
        <begin position="597"/>
        <end position="668"/>
    </location>
</feature>
<feature type="domain" description="PAC" evidence="18">
    <location>
        <begin position="671"/>
        <end position="723"/>
    </location>
</feature>
<dbReference type="RefSeq" id="WP_168669050.1">
    <property type="nucleotide sequence ID" value="NZ_JAAXKX010000012.1"/>
</dbReference>
<dbReference type="Pfam" id="PF00512">
    <property type="entry name" value="HisKA"/>
    <property type="match status" value="1"/>
</dbReference>
<keyword evidence="10 14" id="KW-1133">Transmembrane helix</keyword>
<dbReference type="Gene3D" id="3.30.450.20">
    <property type="entry name" value="PAS domain"/>
    <property type="match status" value="4"/>
</dbReference>
<keyword evidence="4 13" id="KW-0597">Phosphoprotein</keyword>
<dbReference type="SUPFAM" id="SSF55785">
    <property type="entry name" value="PYP-like sensor domain (PAS domain)"/>
    <property type="match status" value="4"/>
</dbReference>
<evidence type="ECO:0000256" key="11">
    <source>
        <dbReference type="ARBA" id="ARBA00023012"/>
    </source>
</evidence>
<proteinExistence type="predicted"/>
<evidence type="ECO:0000256" key="1">
    <source>
        <dbReference type="ARBA" id="ARBA00000085"/>
    </source>
</evidence>
<dbReference type="InterPro" id="IPR005467">
    <property type="entry name" value="His_kinase_dom"/>
</dbReference>
<dbReference type="InterPro" id="IPR035965">
    <property type="entry name" value="PAS-like_dom_sf"/>
</dbReference>
<keyword evidence="12 14" id="KW-0472">Membrane</keyword>
<dbReference type="InterPro" id="IPR001610">
    <property type="entry name" value="PAC"/>
</dbReference>
<dbReference type="Gene3D" id="3.30.565.10">
    <property type="entry name" value="Histidine kinase-like ATPase, C-terminal domain"/>
    <property type="match status" value="1"/>
</dbReference>
<feature type="modified residue" description="4-aspartylphosphate" evidence="13">
    <location>
        <position position="1034"/>
    </location>
</feature>
<evidence type="ECO:0000256" key="13">
    <source>
        <dbReference type="PROSITE-ProRule" id="PRU00169"/>
    </source>
</evidence>
<name>A0ABX1I938_9GAMM</name>
<dbReference type="Gene3D" id="1.10.287.130">
    <property type="match status" value="1"/>
</dbReference>
<reference evidence="19 20" key="1">
    <citation type="submission" date="2020-04" db="EMBL/GenBank/DDBJ databases">
        <title>Draft Whole-Genome sequence of Marichromatium bheemlicum DSM 18632, type strain.</title>
        <authorList>
            <person name="Kyndt J.A."/>
            <person name="Meyer T.E."/>
        </authorList>
    </citation>
    <scope>NUCLEOTIDE SEQUENCE [LARGE SCALE GENOMIC DNA]</scope>
    <source>
        <strain evidence="19 20">DSM 18632</strain>
    </source>
</reference>
<feature type="domain" description="Histidine kinase" evidence="15">
    <location>
        <begin position="736"/>
        <end position="959"/>
    </location>
</feature>
<evidence type="ECO:0000256" key="12">
    <source>
        <dbReference type="ARBA" id="ARBA00023136"/>
    </source>
</evidence>
<evidence type="ECO:0000259" key="15">
    <source>
        <dbReference type="PROSITE" id="PS50109"/>
    </source>
</evidence>
<dbReference type="InterPro" id="IPR003661">
    <property type="entry name" value="HisK_dim/P_dom"/>
</dbReference>
<organism evidence="19 20">
    <name type="scientific">Marichromatium bheemlicum</name>
    <dbReference type="NCBI Taxonomy" id="365339"/>
    <lineage>
        <taxon>Bacteria</taxon>
        <taxon>Pseudomonadati</taxon>
        <taxon>Pseudomonadota</taxon>
        <taxon>Gammaproteobacteria</taxon>
        <taxon>Chromatiales</taxon>
        <taxon>Chromatiaceae</taxon>
        <taxon>Marichromatium</taxon>
    </lineage>
</organism>
<dbReference type="EMBL" id="JAAXKX010000012">
    <property type="protein sequence ID" value="NKN33469.1"/>
    <property type="molecule type" value="Genomic_DNA"/>
</dbReference>
<dbReference type="CDD" id="cd00082">
    <property type="entry name" value="HisKA"/>
    <property type="match status" value="1"/>
</dbReference>
<evidence type="ECO:0000256" key="3">
    <source>
        <dbReference type="ARBA" id="ARBA00012438"/>
    </source>
</evidence>
<dbReference type="Gene3D" id="3.40.50.2300">
    <property type="match status" value="1"/>
</dbReference>
<gene>
    <name evidence="19" type="ORF">HF203_09555</name>
</gene>
<dbReference type="PRINTS" id="PR00344">
    <property type="entry name" value="BCTRLSENSOR"/>
</dbReference>
<evidence type="ECO:0000313" key="20">
    <source>
        <dbReference type="Proteomes" id="UP000740754"/>
    </source>
</evidence>
<feature type="domain" description="PAS" evidence="17">
    <location>
        <begin position="236"/>
        <end position="283"/>
    </location>
</feature>
<keyword evidence="9" id="KW-0067">ATP-binding</keyword>
<dbReference type="InterPro" id="IPR000700">
    <property type="entry name" value="PAS-assoc_C"/>
</dbReference>
<dbReference type="PROSITE" id="PS50110">
    <property type="entry name" value="RESPONSE_REGULATORY"/>
    <property type="match status" value="1"/>
</dbReference>
<evidence type="ECO:0000256" key="14">
    <source>
        <dbReference type="SAM" id="Phobius"/>
    </source>
</evidence>
<dbReference type="InterPro" id="IPR004358">
    <property type="entry name" value="Sig_transdc_His_kin-like_C"/>
</dbReference>
<dbReference type="Pfam" id="PF08448">
    <property type="entry name" value="PAS_4"/>
    <property type="match status" value="1"/>
</dbReference>
<feature type="domain" description="PAS" evidence="17">
    <location>
        <begin position="488"/>
        <end position="517"/>
    </location>
</feature>
<evidence type="ECO:0000259" key="17">
    <source>
        <dbReference type="PROSITE" id="PS50112"/>
    </source>
</evidence>
<dbReference type="SMART" id="SM00091">
    <property type="entry name" value="PAS"/>
    <property type="match status" value="4"/>
</dbReference>
<dbReference type="InterPro" id="IPR001789">
    <property type="entry name" value="Sig_transdc_resp-reg_receiver"/>
</dbReference>
<evidence type="ECO:0000256" key="10">
    <source>
        <dbReference type="ARBA" id="ARBA00022989"/>
    </source>
</evidence>
<evidence type="ECO:0000259" key="16">
    <source>
        <dbReference type="PROSITE" id="PS50110"/>
    </source>
</evidence>
<dbReference type="InterPro" id="IPR000014">
    <property type="entry name" value="PAS"/>
</dbReference>
<dbReference type="Pfam" id="PF02518">
    <property type="entry name" value="HATPase_c"/>
    <property type="match status" value="1"/>
</dbReference>
<comment type="catalytic activity">
    <reaction evidence="1">
        <text>ATP + protein L-histidine = ADP + protein N-phospho-L-histidine.</text>
        <dbReference type="EC" id="2.7.13.3"/>
    </reaction>
</comment>
<dbReference type="InterPro" id="IPR013656">
    <property type="entry name" value="PAS_4"/>
</dbReference>
<protein>
    <recommendedName>
        <fullName evidence="3">histidine kinase</fullName>
        <ecNumber evidence="3">2.7.13.3</ecNumber>
    </recommendedName>
</protein>
<evidence type="ECO:0000256" key="7">
    <source>
        <dbReference type="ARBA" id="ARBA00022741"/>
    </source>
</evidence>
<keyword evidence="20" id="KW-1185">Reference proteome</keyword>
<evidence type="ECO:0000259" key="18">
    <source>
        <dbReference type="PROSITE" id="PS50113"/>
    </source>
</evidence>
<dbReference type="Pfam" id="PF00072">
    <property type="entry name" value="Response_reg"/>
    <property type="match status" value="1"/>
</dbReference>
<dbReference type="PROSITE" id="PS50112">
    <property type="entry name" value="PAS"/>
    <property type="match status" value="3"/>
</dbReference>
<comment type="subcellular location">
    <subcellularLocation>
        <location evidence="2">Membrane</location>
        <topology evidence="2">Multi-pass membrane protein</topology>
    </subcellularLocation>
</comment>
<dbReference type="InterPro" id="IPR011006">
    <property type="entry name" value="CheY-like_superfamily"/>
</dbReference>
<evidence type="ECO:0000256" key="5">
    <source>
        <dbReference type="ARBA" id="ARBA00022679"/>
    </source>
</evidence>
<dbReference type="EC" id="2.7.13.3" evidence="3"/>
<dbReference type="SUPFAM" id="SSF47384">
    <property type="entry name" value="Homodimeric domain of signal transducing histidine kinase"/>
    <property type="match status" value="1"/>
</dbReference>
<keyword evidence="7" id="KW-0547">Nucleotide-binding</keyword>
<evidence type="ECO:0000256" key="9">
    <source>
        <dbReference type="ARBA" id="ARBA00022840"/>
    </source>
</evidence>
<feature type="domain" description="PAC" evidence="18">
    <location>
        <begin position="544"/>
        <end position="596"/>
    </location>
</feature>
<dbReference type="InterPro" id="IPR036097">
    <property type="entry name" value="HisK_dim/P_sf"/>
</dbReference>
<dbReference type="SMART" id="SM00387">
    <property type="entry name" value="HATPase_c"/>
    <property type="match status" value="1"/>
</dbReference>
<comment type="caution">
    <text evidence="19">The sequence shown here is derived from an EMBL/GenBank/DDBJ whole genome shotgun (WGS) entry which is preliminary data.</text>
</comment>
<feature type="transmembrane region" description="Helical" evidence="14">
    <location>
        <begin position="34"/>
        <end position="55"/>
    </location>
</feature>
<dbReference type="SMART" id="SM00388">
    <property type="entry name" value="HisKA"/>
    <property type="match status" value="1"/>
</dbReference>
<sequence>MSGRAEGAGPTEVDGGRADWRLFGGADVVVLRGYLISGLVVLALLQTAAFWTVSLELRQLEDASRVVNLSGRQRMLVTRVDALMTRLVLLDDPHQRRQLHALLGVDLDQLERVHHGLLAGAAELRLDPVESRAVHAIYADSPYRLDEAMGRYLTRVRALLAEGGEEIAAALPGLWAQRDEVVRGLEVLTKQFEREAAIEVRVLEWVVALLVAALLLCLVGVWYFSFRPLERRIMRERELLRGVTEQVADGIVTVDGAGRVRSANPAAAALFGCTPDALLGQALQTLIPGAPIDGVARCYEIEGRRGDGSTLPLEVSVSAMHAAGLRLSICVVRDVSARQRAAQALRLERARLETFVRHTPAAVAMFDDEMRYLLCSERWRIDYGLGDRPLLGVSHYQIFPEIPARWRAIHQRCLTGQVERCEEDPFTRADGSIDWVRWEIHPWFDGERVGGIIMFTEVITQRKRAEAALNLRDRAIEAASCGILIADAVDADNPLIYVNPEFERISGYRASEVIGRNCRLLQAGDCDQPGVRVLRAALAEQRAATVLLRNYRKDGSLFWNQTSIAPVFDTGGALTHFVGIITDVTERIRAEEALRESRERYRSLYNDTPVMLSSIDAEGALVAVSDYWLRKLGYTREAVVGRALVTFLTEASAHVHTQQVLPMLLRQGRCEEVSYTLRCADGATMEVELSAIADVDADGRLIRALAVMNDVTDKKRTEEELRQAQKLEAVGQLTGGIAHDFNNLLAVVMGNLQLLERRVEGPARALANVRNALEASARGVELTRRLLAFARRQPLTPQRIDVNALISGMRDLLQRTLSSQIEIELRLCESVAPVMVDPTQLESALLNLAINARDAMPEGGRLLIESADVVLDATDAAAHPQLAAGAFVMIRVTDTGVGIPYELQGRIFEPFFTTKAAGHGTGLGLSMLYGFVRQSMGALRVDSEPGQGAAFELYLPQAQTAGGGAAAPHTTEVSAVVRRGQGECILLVEDDALVRETSRMRLETLGYRVIEAEDGEQALARLRERPEITLLFSDVVMPGGFSGPELAARARVLRPGLPVLLTSGYPRDHLAGALETEAFIPKPCSEHALAEALSGLLVEVGGDGAIQPINAVKDGAR</sequence>
<dbReference type="PANTHER" id="PTHR43065:SF46">
    <property type="entry name" value="C4-DICARBOXYLATE TRANSPORT SENSOR PROTEIN DCTB"/>
    <property type="match status" value="1"/>
</dbReference>
<keyword evidence="6 14" id="KW-0812">Transmembrane</keyword>
<feature type="transmembrane region" description="Helical" evidence="14">
    <location>
        <begin position="202"/>
        <end position="224"/>
    </location>
</feature>
<evidence type="ECO:0000256" key="2">
    <source>
        <dbReference type="ARBA" id="ARBA00004141"/>
    </source>
</evidence>
<keyword evidence="5" id="KW-0808">Transferase</keyword>
<dbReference type="Pfam" id="PF13426">
    <property type="entry name" value="PAS_9"/>
    <property type="match status" value="3"/>
</dbReference>
<evidence type="ECO:0000256" key="4">
    <source>
        <dbReference type="ARBA" id="ARBA00022553"/>
    </source>
</evidence>
<evidence type="ECO:0000313" key="19">
    <source>
        <dbReference type="EMBL" id="NKN33469.1"/>
    </source>
</evidence>
<dbReference type="InterPro" id="IPR036890">
    <property type="entry name" value="HATPase_C_sf"/>
</dbReference>
<dbReference type="Pfam" id="PF13675">
    <property type="entry name" value="PilJ"/>
    <property type="match status" value="1"/>
</dbReference>
<dbReference type="SMART" id="SM00086">
    <property type="entry name" value="PAC"/>
    <property type="match status" value="4"/>
</dbReference>
<dbReference type="PROSITE" id="PS50113">
    <property type="entry name" value="PAC"/>
    <property type="match status" value="2"/>
</dbReference>
<dbReference type="CDD" id="cd00130">
    <property type="entry name" value="PAS"/>
    <property type="match status" value="4"/>
</dbReference>
<dbReference type="SUPFAM" id="SSF55874">
    <property type="entry name" value="ATPase domain of HSP90 chaperone/DNA topoisomerase II/histidine kinase"/>
    <property type="match status" value="1"/>
</dbReference>
<evidence type="ECO:0000256" key="8">
    <source>
        <dbReference type="ARBA" id="ARBA00022777"/>
    </source>
</evidence>
<accession>A0ABX1I938</accession>